<comment type="caution">
    <text evidence="3">The sequence shown here is derived from an EMBL/GenBank/DDBJ whole genome shotgun (WGS) entry which is preliminary data.</text>
</comment>
<dbReference type="InterPro" id="IPR036673">
    <property type="entry name" value="Cyanovirin-N_sf"/>
</dbReference>
<proteinExistence type="predicted"/>
<dbReference type="AlphaFoldDB" id="A0AAN7B3I2"/>
<reference evidence="3" key="2">
    <citation type="submission" date="2023-05" db="EMBL/GenBank/DDBJ databases">
        <authorList>
            <consortium name="Lawrence Berkeley National Laboratory"/>
            <person name="Steindorff A."/>
            <person name="Hensen N."/>
            <person name="Bonometti L."/>
            <person name="Westerberg I."/>
            <person name="Brannstrom I.O."/>
            <person name="Guillou S."/>
            <person name="Cros-Aarteil S."/>
            <person name="Calhoun S."/>
            <person name="Haridas S."/>
            <person name="Kuo A."/>
            <person name="Mondo S."/>
            <person name="Pangilinan J."/>
            <person name="Riley R."/>
            <person name="Labutti K."/>
            <person name="Andreopoulos B."/>
            <person name="Lipzen A."/>
            <person name="Chen C."/>
            <person name="Yanf M."/>
            <person name="Daum C."/>
            <person name="Ng V."/>
            <person name="Clum A."/>
            <person name="Ohm R."/>
            <person name="Martin F."/>
            <person name="Silar P."/>
            <person name="Natvig D."/>
            <person name="Lalanne C."/>
            <person name="Gautier V."/>
            <person name="Ament-Velasquez S.L."/>
            <person name="Kruys A."/>
            <person name="Hutchinson M.I."/>
            <person name="Powell A.J."/>
            <person name="Barry K."/>
            <person name="Miller A.N."/>
            <person name="Grigoriev I.V."/>
            <person name="Debuchy R."/>
            <person name="Gladieux P."/>
            <person name="Thoren M.H."/>
            <person name="Johannesson H."/>
        </authorList>
    </citation>
    <scope>NUCLEOTIDE SEQUENCE</scope>
    <source>
        <strain evidence="3">PSN293</strain>
    </source>
</reference>
<dbReference type="SUPFAM" id="SSF51322">
    <property type="entry name" value="Cyanovirin-N"/>
    <property type="match status" value="1"/>
</dbReference>
<dbReference type="Pfam" id="PF08881">
    <property type="entry name" value="CVNH"/>
    <property type="match status" value="1"/>
</dbReference>
<dbReference type="Proteomes" id="UP001301769">
    <property type="component" value="Unassembled WGS sequence"/>
</dbReference>
<feature type="signal peptide" evidence="1">
    <location>
        <begin position="1"/>
        <end position="22"/>
    </location>
</feature>
<sequence length="194" mass="21023">MIASTITPILFGLAALSGTVLADTKNIHGGFVSMCAPETIKLCSSQADLAADKISLCASCYNDNTKTLNKNTASKLDLNHCLTNFNGQLSWRNNGAFARAGCSKCTTKLASPFVLNLQCECSGPDNTIVQPIETPIINLNEGVHVHNGQLVCFEEEGTQVFASTLGRRERISAREYKPVRENPAFYPGPRNHTF</sequence>
<keyword evidence="1" id="KW-0732">Signal</keyword>
<keyword evidence="4" id="KW-1185">Reference proteome</keyword>
<feature type="chain" id="PRO_5043030011" description="Cyanovirin-N domain-containing protein" evidence="1">
    <location>
        <begin position="23"/>
        <end position="194"/>
    </location>
</feature>
<evidence type="ECO:0000259" key="2">
    <source>
        <dbReference type="Pfam" id="PF08881"/>
    </source>
</evidence>
<organism evidence="3 4">
    <name type="scientific">Rhypophila decipiens</name>
    <dbReference type="NCBI Taxonomy" id="261697"/>
    <lineage>
        <taxon>Eukaryota</taxon>
        <taxon>Fungi</taxon>
        <taxon>Dikarya</taxon>
        <taxon>Ascomycota</taxon>
        <taxon>Pezizomycotina</taxon>
        <taxon>Sordariomycetes</taxon>
        <taxon>Sordariomycetidae</taxon>
        <taxon>Sordariales</taxon>
        <taxon>Naviculisporaceae</taxon>
        <taxon>Rhypophila</taxon>
    </lineage>
</organism>
<feature type="domain" description="Cyanovirin-N" evidence="2">
    <location>
        <begin position="52"/>
        <end position="151"/>
    </location>
</feature>
<dbReference type="InterPro" id="IPR011058">
    <property type="entry name" value="Cyanovirin-N"/>
</dbReference>
<gene>
    <name evidence="3" type="ORF">QBC37DRAFT_378895</name>
</gene>
<evidence type="ECO:0000313" key="4">
    <source>
        <dbReference type="Proteomes" id="UP001301769"/>
    </source>
</evidence>
<name>A0AAN7B3I2_9PEZI</name>
<reference evidence="3" key="1">
    <citation type="journal article" date="2023" name="Mol. Phylogenet. Evol.">
        <title>Genome-scale phylogeny and comparative genomics of the fungal order Sordariales.</title>
        <authorList>
            <person name="Hensen N."/>
            <person name="Bonometti L."/>
            <person name="Westerberg I."/>
            <person name="Brannstrom I.O."/>
            <person name="Guillou S."/>
            <person name="Cros-Aarteil S."/>
            <person name="Calhoun S."/>
            <person name="Haridas S."/>
            <person name="Kuo A."/>
            <person name="Mondo S."/>
            <person name="Pangilinan J."/>
            <person name="Riley R."/>
            <person name="LaButti K."/>
            <person name="Andreopoulos B."/>
            <person name="Lipzen A."/>
            <person name="Chen C."/>
            <person name="Yan M."/>
            <person name="Daum C."/>
            <person name="Ng V."/>
            <person name="Clum A."/>
            <person name="Steindorff A."/>
            <person name="Ohm R.A."/>
            <person name="Martin F."/>
            <person name="Silar P."/>
            <person name="Natvig D.O."/>
            <person name="Lalanne C."/>
            <person name="Gautier V."/>
            <person name="Ament-Velasquez S.L."/>
            <person name="Kruys A."/>
            <person name="Hutchinson M.I."/>
            <person name="Powell A.J."/>
            <person name="Barry K."/>
            <person name="Miller A.N."/>
            <person name="Grigoriev I.V."/>
            <person name="Debuchy R."/>
            <person name="Gladieux P."/>
            <person name="Hiltunen Thoren M."/>
            <person name="Johannesson H."/>
        </authorList>
    </citation>
    <scope>NUCLEOTIDE SEQUENCE</scope>
    <source>
        <strain evidence="3">PSN293</strain>
    </source>
</reference>
<dbReference type="EMBL" id="MU858236">
    <property type="protein sequence ID" value="KAK4208612.1"/>
    <property type="molecule type" value="Genomic_DNA"/>
</dbReference>
<evidence type="ECO:0000313" key="3">
    <source>
        <dbReference type="EMBL" id="KAK4208612.1"/>
    </source>
</evidence>
<protein>
    <recommendedName>
        <fullName evidence="2">Cyanovirin-N domain-containing protein</fullName>
    </recommendedName>
</protein>
<evidence type="ECO:0000256" key="1">
    <source>
        <dbReference type="SAM" id="SignalP"/>
    </source>
</evidence>
<accession>A0AAN7B3I2</accession>
<dbReference type="Gene3D" id="2.30.60.10">
    <property type="entry name" value="Cyanovirin-N"/>
    <property type="match status" value="1"/>
</dbReference>